<reference evidence="3" key="1">
    <citation type="submission" date="2016-10" db="EMBL/GenBank/DDBJ databases">
        <authorList>
            <person name="Varghese N."/>
            <person name="Submissions S."/>
        </authorList>
    </citation>
    <scope>NUCLEOTIDE SEQUENCE [LARGE SCALE GENOMIC DNA]</scope>
    <source>
        <strain evidence="3">LMG 24000</strain>
    </source>
</reference>
<protein>
    <submittedName>
        <fullName evidence="2">Predicted N-acyltransferase, GNAT family</fullName>
    </submittedName>
</protein>
<feature type="domain" description="N-acetyltransferase" evidence="1">
    <location>
        <begin position="22"/>
        <end position="167"/>
    </location>
</feature>
<keyword evidence="3" id="KW-1185">Reference proteome</keyword>
<dbReference type="Proteomes" id="UP000198638">
    <property type="component" value="Unassembled WGS sequence"/>
</dbReference>
<dbReference type="STRING" id="83784.SAMN05192564_103266"/>
<keyword evidence="2" id="KW-0012">Acyltransferase</keyword>
<dbReference type="SUPFAM" id="SSF55729">
    <property type="entry name" value="Acyl-CoA N-acyltransferases (Nat)"/>
    <property type="match status" value="1"/>
</dbReference>
<dbReference type="InterPro" id="IPR016181">
    <property type="entry name" value="Acyl_CoA_acyltransferase"/>
</dbReference>
<gene>
    <name evidence="2" type="ORF">SAMN05192564_103266</name>
</gene>
<dbReference type="Pfam" id="PF13673">
    <property type="entry name" value="Acetyltransf_10"/>
    <property type="match status" value="1"/>
</dbReference>
<dbReference type="AlphaFoldDB" id="A0A1H4ED28"/>
<organism evidence="2 3">
    <name type="scientific">Paraburkholderia sartisoli</name>
    <dbReference type="NCBI Taxonomy" id="83784"/>
    <lineage>
        <taxon>Bacteria</taxon>
        <taxon>Pseudomonadati</taxon>
        <taxon>Pseudomonadota</taxon>
        <taxon>Betaproteobacteria</taxon>
        <taxon>Burkholderiales</taxon>
        <taxon>Burkholderiaceae</taxon>
        <taxon>Paraburkholderia</taxon>
    </lineage>
</organism>
<dbReference type="Gene3D" id="3.40.630.30">
    <property type="match status" value="1"/>
</dbReference>
<dbReference type="GO" id="GO:0016747">
    <property type="term" value="F:acyltransferase activity, transferring groups other than amino-acyl groups"/>
    <property type="evidence" value="ECO:0007669"/>
    <property type="project" value="InterPro"/>
</dbReference>
<evidence type="ECO:0000313" key="3">
    <source>
        <dbReference type="Proteomes" id="UP000198638"/>
    </source>
</evidence>
<dbReference type="PROSITE" id="PS51186">
    <property type="entry name" value="GNAT"/>
    <property type="match status" value="1"/>
</dbReference>
<sequence length="194" mass="21544">MATGVCRCATCLGDIVMNWKTLEFEHLTARELYLILRARSAVFVVEQWHVHLDADGHDDGALHLFAAEDMSRSMPIMAYARIQPGDAEDPEVVIDKVLTSPARRGDGTAEVLIERALNAIAERWPGRVVRLTAPIGLRGFYEQFGFRKTDGPFLDHGTPFIGLRRQPRGGGQPVFSGLRRERGGLSVVSTFELL</sequence>
<dbReference type="EMBL" id="FNRQ01000003">
    <property type="protein sequence ID" value="SEA82727.1"/>
    <property type="molecule type" value="Genomic_DNA"/>
</dbReference>
<evidence type="ECO:0000259" key="1">
    <source>
        <dbReference type="PROSITE" id="PS51186"/>
    </source>
</evidence>
<proteinExistence type="predicted"/>
<evidence type="ECO:0000313" key="2">
    <source>
        <dbReference type="EMBL" id="SEA82727.1"/>
    </source>
</evidence>
<dbReference type="InterPro" id="IPR000182">
    <property type="entry name" value="GNAT_dom"/>
</dbReference>
<accession>A0A1H4ED28</accession>
<keyword evidence="2" id="KW-0808">Transferase</keyword>
<name>A0A1H4ED28_9BURK</name>